<sequence>MAFSLKKVVCASRVLLLEIHLPVSDMSIFSNGLFCGRLVLASVAE</sequence>
<dbReference type="EMBL" id="GBXM01031270">
    <property type="protein sequence ID" value="JAH77307.1"/>
    <property type="molecule type" value="Transcribed_RNA"/>
</dbReference>
<reference evidence="1" key="1">
    <citation type="submission" date="2014-11" db="EMBL/GenBank/DDBJ databases">
        <authorList>
            <person name="Amaro Gonzalez C."/>
        </authorList>
    </citation>
    <scope>NUCLEOTIDE SEQUENCE</scope>
</reference>
<accession>A0A0E9VGW8</accession>
<dbReference type="AlphaFoldDB" id="A0A0E9VGW8"/>
<evidence type="ECO:0000313" key="1">
    <source>
        <dbReference type="EMBL" id="JAH77307.1"/>
    </source>
</evidence>
<organism evidence="1">
    <name type="scientific">Anguilla anguilla</name>
    <name type="common">European freshwater eel</name>
    <name type="synonym">Muraena anguilla</name>
    <dbReference type="NCBI Taxonomy" id="7936"/>
    <lineage>
        <taxon>Eukaryota</taxon>
        <taxon>Metazoa</taxon>
        <taxon>Chordata</taxon>
        <taxon>Craniata</taxon>
        <taxon>Vertebrata</taxon>
        <taxon>Euteleostomi</taxon>
        <taxon>Actinopterygii</taxon>
        <taxon>Neopterygii</taxon>
        <taxon>Teleostei</taxon>
        <taxon>Anguilliformes</taxon>
        <taxon>Anguillidae</taxon>
        <taxon>Anguilla</taxon>
    </lineage>
</organism>
<reference evidence="1" key="2">
    <citation type="journal article" date="2015" name="Fish Shellfish Immunol.">
        <title>Early steps in the European eel (Anguilla anguilla)-Vibrio vulnificus interaction in the gills: Role of the RtxA13 toxin.</title>
        <authorList>
            <person name="Callol A."/>
            <person name="Pajuelo D."/>
            <person name="Ebbesson L."/>
            <person name="Teles M."/>
            <person name="MacKenzie S."/>
            <person name="Amaro C."/>
        </authorList>
    </citation>
    <scope>NUCLEOTIDE SEQUENCE</scope>
</reference>
<name>A0A0E9VGW8_ANGAN</name>
<protein>
    <submittedName>
        <fullName evidence="1">Uncharacterized protein</fullName>
    </submittedName>
</protein>
<proteinExistence type="predicted"/>